<protein>
    <submittedName>
        <fullName evidence="3">Putative zinc finger/helix-turn-helix protein, YgiT family</fullName>
    </submittedName>
</protein>
<accession>A0A1M5LHW9</accession>
<feature type="domain" description="Antitoxin SocA-like Panacea" evidence="2">
    <location>
        <begin position="206"/>
        <end position="316"/>
    </location>
</feature>
<name>A0A1M5LHW9_9BACT</name>
<dbReference type="InterPro" id="IPR001387">
    <property type="entry name" value="Cro/C1-type_HTH"/>
</dbReference>
<evidence type="ECO:0000313" key="4">
    <source>
        <dbReference type="Proteomes" id="UP000184041"/>
    </source>
</evidence>
<evidence type="ECO:0000256" key="1">
    <source>
        <dbReference type="SAM" id="MobiDB-lite"/>
    </source>
</evidence>
<dbReference type="Gene3D" id="1.10.260.40">
    <property type="entry name" value="lambda repressor-like DNA-binding domains"/>
    <property type="match status" value="1"/>
</dbReference>
<dbReference type="STRING" id="1194090.SAMN05443144_1424"/>
<keyword evidence="4" id="KW-1185">Reference proteome</keyword>
<gene>
    <name evidence="3" type="ORF">SAMN05443144_1424</name>
</gene>
<sequence length="338" mass="39727">MRNNMESPITGGPTRLETEPRDLEFRNETYTIKYHYYICEDTDTEFTTEALDEINITQVHNLYRKNHSIPFPEEMRSTREKYGLSARKMSLILEFGENQYNRYENGAMPSLSNARLIQAAKDPEDFLEFLKASNVLEGKKLEKKVKQIKKLIFEETTSPKLNLIEYLLGDSRPNEYNGFREPNLEKVMNMILYFAKQMNPWETGMNKVMFYSDFSFFKRTCFSISGTEYRAIQHGPVLKKYGAIFEEAEEMGFIKIRFDETRYEGSICKQFLPGEKKFNSDLFSEVELQTLQDVVDRFDGMKTSKISDISHEEDAWLENIEEKELINYLHAFDLKALN</sequence>
<evidence type="ECO:0000259" key="2">
    <source>
        <dbReference type="Pfam" id="PF13274"/>
    </source>
</evidence>
<evidence type="ECO:0000313" key="3">
    <source>
        <dbReference type="EMBL" id="SHG64595.1"/>
    </source>
</evidence>
<dbReference type="NCBIfam" id="TIGR03830">
    <property type="entry name" value="CxxCG_CxxCG_HTH"/>
    <property type="match status" value="1"/>
</dbReference>
<dbReference type="EMBL" id="FQUS01000042">
    <property type="protein sequence ID" value="SHG64595.1"/>
    <property type="molecule type" value="Genomic_DNA"/>
</dbReference>
<organism evidence="3 4">
    <name type="scientific">Fodinibius roseus</name>
    <dbReference type="NCBI Taxonomy" id="1194090"/>
    <lineage>
        <taxon>Bacteria</taxon>
        <taxon>Pseudomonadati</taxon>
        <taxon>Balneolota</taxon>
        <taxon>Balneolia</taxon>
        <taxon>Balneolales</taxon>
        <taxon>Balneolaceae</taxon>
        <taxon>Fodinibius</taxon>
    </lineage>
</organism>
<dbReference type="GO" id="GO:0003677">
    <property type="term" value="F:DNA binding"/>
    <property type="evidence" value="ECO:0007669"/>
    <property type="project" value="InterPro"/>
</dbReference>
<dbReference type="OrthoDB" id="9804491at2"/>
<dbReference type="InterPro" id="IPR022452">
    <property type="entry name" value="MqsA"/>
</dbReference>
<dbReference type="Pfam" id="PF13274">
    <property type="entry name" value="SocA_Panacea"/>
    <property type="match status" value="1"/>
</dbReference>
<dbReference type="InterPro" id="IPR010982">
    <property type="entry name" value="Lambda_DNA-bd_dom_sf"/>
</dbReference>
<proteinExistence type="predicted"/>
<feature type="region of interest" description="Disordered" evidence="1">
    <location>
        <begin position="1"/>
        <end position="20"/>
    </location>
</feature>
<reference evidence="3 4" key="1">
    <citation type="submission" date="2016-11" db="EMBL/GenBank/DDBJ databases">
        <authorList>
            <person name="Jaros S."/>
            <person name="Januszkiewicz K."/>
            <person name="Wedrychowicz H."/>
        </authorList>
    </citation>
    <scope>NUCLEOTIDE SEQUENCE [LARGE SCALE GENOMIC DNA]</scope>
    <source>
        <strain evidence="3 4">DSM 21986</strain>
    </source>
</reference>
<dbReference type="Proteomes" id="UP000184041">
    <property type="component" value="Unassembled WGS sequence"/>
</dbReference>
<dbReference type="CDD" id="cd00093">
    <property type="entry name" value="HTH_XRE"/>
    <property type="match status" value="1"/>
</dbReference>
<dbReference type="InterPro" id="IPR025272">
    <property type="entry name" value="SocA_Panacea"/>
</dbReference>
<dbReference type="AlphaFoldDB" id="A0A1M5LHW9"/>